<proteinExistence type="predicted"/>
<evidence type="ECO:0000313" key="3">
    <source>
        <dbReference type="WBParaSite" id="Minc3s02220g28938"/>
    </source>
</evidence>
<accession>A0A914MMQ7</accession>
<keyword evidence="2" id="KW-1185">Reference proteome</keyword>
<dbReference type="AlphaFoldDB" id="A0A914MMQ7"/>
<protein>
    <submittedName>
        <fullName evidence="3">Uncharacterized protein</fullName>
    </submittedName>
</protein>
<feature type="transmembrane region" description="Helical" evidence="1">
    <location>
        <begin position="57"/>
        <end position="85"/>
    </location>
</feature>
<name>A0A914MMQ7_MELIC</name>
<keyword evidence="1" id="KW-0812">Transmembrane</keyword>
<keyword evidence="1" id="KW-0472">Membrane</keyword>
<dbReference type="Proteomes" id="UP000887563">
    <property type="component" value="Unplaced"/>
</dbReference>
<evidence type="ECO:0000256" key="1">
    <source>
        <dbReference type="SAM" id="Phobius"/>
    </source>
</evidence>
<reference evidence="3" key="1">
    <citation type="submission" date="2022-11" db="UniProtKB">
        <authorList>
            <consortium name="WormBaseParasite"/>
        </authorList>
    </citation>
    <scope>IDENTIFICATION</scope>
</reference>
<organism evidence="2 3">
    <name type="scientific">Meloidogyne incognita</name>
    <name type="common">Southern root-knot nematode worm</name>
    <name type="synonym">Oxyuris incognita</name>
    <dbReference type="NCBI Taxonomy" id="6306"/>
    <lineage>
        <taxon>Eukaryota</taxon>
        <taxon>Metazoa</taxon>
        <taxon>Ecdysozoa</taxon>
        <taxon>Nematoda</taxon>
        <taxon>Chromadorea</taxon>
        <taxon>Rhabditida</taxon>
        <taxon>Tylenchina</taxon>
        <taxon>Tylenchomorpha</taxon>
        <taxon>Tylenchoidea</taxon>
        <taxon>Meloidogynidae</taxon>
        <taxon>Meloidogyninae</taxon>
        <taxon>Meloidogyne</taxon>
        <taxon>Meloidogyne incognita group</taxon>
    </lineage>
</organism>
<sequence>MFNPIIWIIIYNCTCQDNGICLRPKGLKYPIICVDEKISLNLNDYLTNPTKVCENSIVWSTMAIFITQVLMVICLLFILIMLFIIKKRLTISTEVSKKISVPFINAERICRPKKAPPPPPSGTFEEIELN</sequence>
<evidence type="ECO:0000313" key="2">
    <source>
        <dbReference type="Proteomes" id="UP000887563"/>
    </source>
</evidence>
<dbReference type="WBParaSite" id="Minc3s02220g28938">
    <property type="protein sequence ID" value="Minc3s02220g28938"/>
    <property type="gene ID" value="Minc3s02220g28938"/>
</dbReference>
<keyword evidence="1" id="KW-1133">Transmembrane helix</keyword>